<evidence type="ECO:0000256" key="2">
    <source>
        <dbReference type="ARBA" id="ARBA00033753"/>
    </source>
</evidence>
<organism evidence="4">
    <name type="scientific">human gut metagenome</name>
    <dbReference type="NCBI Taxonomy" id="408170"/>
    <lineage>
        <taxon>unclassified sequences</taxon>
        <taxon>metagenomes</taxon>
        <taxon>organismal metagenomes</taxon>
    </lineage>
</organism>
<dbReference type="InterPro" id="IPR036414">
    <property type="entry name" value="YaeB_N_sf"/>
</dbReference>
<dbReference type="EMBL" id="AJWZ01007409">
    <property type="protein sequence ID" value="EKC56984.1"/>
    <property type="molecule type" value="Genomic_DNA"/>
</dbReference>
<dbReference type="PROSITE" id="PS51668">
    <property type="entry name" value="TSAA_2"/>
    <property type="match status" value="1"/>
</dbReference>
<evidence type="ECO:0000313" key="4">
    <source>
        <dbReference type="EMBL" id="EKC56984.1"/>
    </source>
</evidence>
<dbReference type="InterPro" id="IPR023370">
    <property type="entry name" value="TrmO-like_N"/>
</dbReference>
<accession>K1SNQ5</accession>
<proteinExistence type="inferred from homology"/>
<dbReference type="GO" id="GO:0089715">
    <property type="term" value="F:tRNA (L-threonylcarbamoyladenosine(37)-C2) methyltransferase activity"/>
    <property type="evidence" value="ECO:0007669"/>
    <property type="project" value="TreeGrafter"/>
</dbReference>
<feature type="non-terminal residue" evidence="4">
    <location>
        <position position="112"/>
    </location>
</feature>
<dbReference type="Gene3D" id="2.40.30.70">
    <property type="entry name" value="YaeB-like"/>
    <property type="match status" value="1"/>
</dbReference>
<dbReference type="NCBIfam" id="TIGR00104">
    <property type="entry name" value="tRNA_TsaA"/>
    <property type="match status" value="1"/>
</dbReference>
<evidence type="ECO:0000256" key="1">
    <source>
        <dbReference type="ARBA" id="ARBA00022691"/>
    </source>
</evidence>
<comment type="caution">
    <text evidence="4">The sequence shown here is derived from an EMBL/GenBank/DDBJ whole genome shotgun (WGS) entry which is preliminary data.</text>
</comment>
<protein>
    <submittedName>
        <fullName evidence="4">Protein containing Uncharacterized protein family UPF0066 domain protein</fullName>
    </submittedName>
</protein>
<keyword evidence="1" id="KW-0949">S-adenosyl-L-methionine</keyword>
<name>K1SNQ5_9ZZZZ</name>
<comment type="similarity">
    <text evidence="2">Belongs to the tRNA methyltransferase O family.</text>
</comment>
<dbReference type="SUPFAM" id="SSF118196">
    <property type="entry name" value="YaeB-like"/>
    <property type="match status" value="1"/>
</dbReference>
<sequence>MEIKPIAHIRTDFGEKFGIPRQSGLCSLLEGKIVFEPEFAKRESVRGLEEFSHIWLIWQFSENPPTSSLTVRPPRLGGNKRVGVFASRSPFRPNGLGLSCVRLKSIEYSSSG</sequence>
<dbReference type="AlphaFoldDB" id="K1SNQ5"/>
<dbReference type="InterPro" id="IPR036413">
    <property type="entry name" value="YaeB-like_sf"/>
</dbReference>
<dbReference type="Pfam" id="PF01980">
    <property type="entry name" value="TrmO_N"/>
    <property type="match status" value="1"/>
</dbReference>
<reference evidence="4" key="1">
    <citation type="journal article" date="2013" name="Environ. Microbiol.">
        <title>Microbiota from the distal guts of lean and obese adolescents exhibit partial functional redundancy besides clear differences in community structure.</title>
        <authorList>
            <person name="Ferrer M."/>
            <person name="Ruiz A."/>
            <person name="Lanza F."/>
            <person name="Haange S.B."/>
            <person name="Oberbach A."/>
            <person name="Till H."/>
            <person name="Bargiela R."/>
            <person name="Campoy C."/>
            <person name="Segura M.T."/>
            <person name="Richter M."/>
            <person name="von Bergen M."/>
            <person name="Seifert J."/>
            <person name="Suarez A."/>
        </authorList>
    </citation>
    <scope>NUCLEOTIDE SEQUENCE</scope>
</reference>
<dbReference type="CDD" id="cd09281">
    <property type="entry name" value="UPF0066"/>
    <property type="match status" value="1"/>
</dbReference>
<dbReference type="InterPro" id="IPR040372">
    <property type="entry name" value="YaeB-like"/>
</dbReference>
<gene>
    <name evidence="4" type="ORF">OBE_10780</name>
</gene>
<evidence type="ECO:0000259" key="3">
    <source>
        <dbReference type="PROSITE" id="PS51668"/>
    </source>
</evidence>
<dbReference type="InterPro" id="IPR023368">
    <property type="entry name" value="UPF0066_cons_site"/>
</dbReference>
<dbReference type="PANTHER" id="PTHR12818">
    <property type="entry name" value="TRNA (ADENINE(37)-N6)-METHYLTRANSFERASE"/>
    <property type="match status" value="1"/>
</dbReference>
<dbReference type="PROSITE" id="PS01318">
    <property type="entry name" value="TSAA_1"/>
    <property type="match status" value="1"/>
</dbReference>
<dbReference type="PANTHER" id="PTHR12818:SF0">
    <property type="entry name" value="TRNA (ADENINE(37)-N6)-METHYLTRANSFERASE"/>
    <property type="match status" value="1"/>
</dbReference>
<feature type="domain" description="TsaA-like" evidence="3">
    <location>
        <begin position="3"/>
        <end position="112"/>
    </location>
</feature>